<dbReference type="SUPFAM" id="SSF51445">
    <property type="entry name" value="(Trans)glycosidases"/>
    <property type="match status" value="1"/>
</dbReference>
<dbReference type="eggNOG" id="COG1649">
    <property type="taxonomic scope" value="Bacteria"/>
</dbReference>
<reference key="2">
    <citation type="submission" date="2011-04" db="EMBL/GenBank/DDBJ databases">
        <title>Complete sequence of chromosome of Haliscomenobacter hydrossis DSM 1100.</title>
        <authorList>
            <consortium name="US DOE Joint Genome Institute (JGI-PGF)"/>
            <person name="Lucas S."/>
            <person name="Han J."/>
            <person name="Lapidus A."/>
            <person name="Bruce D."/>
            <person name="Goodwin L."/>
            <person name="Pitluck S."/>
            <person name="Peters L."/>
            <person name="Kyrpides N."/>
            <person name="Mavromatis K."/>
            <person name="Ivanova N."/>
            <person name="Ovchinnikova G."/>
            <person name="Pagani I."/>
            <person name="Daligault H."/>
            <person name="Detter J.C."/>
            <person name="Han C."/>
            <person name="Land M."/>
            <person name="Hauser L."/>
            <person name="Markowitz V."/>
            <person name="Cheng J.-F."/>
            <person name="Hugenholtz P."/>
            <person name="Woyke T."/>
            <person name="Wu D."/>
            <person name="Verbarg S."/>
            <person name="Frueling A."/>
            <person name="Brambilla E."/>
            <person name="Klenk H.-P."/>
            <person name="Eisen J.A."/>
        </authorList>
    </citation>
    <scope>NUCLEOTIDE SEQUENCE</scope>
    <source>
        <strain>DSM 1100</strain>
    </source>
</reference>
<dbReference type="Gene3D" id="3.40.50.880">
    <property type="match status" value="1"/>
</dbReference>
<keyword evidence="3" id="KW-1185">Reference proteome</keyword>
<dbReference type="InterPro" id="IPR029062">
    <property type="entry name" value="Class_I_gatase-like"/>
</dbReference>
<dbReference type="Pfam" id="PF14871">
    <property type="entry name" value="GHL6"/>
    <property type="match status" value="1"/>
</dbReference>
<dbReference type="KEGG" id="hhy:Halhy_1597"/>
<name>F4KZL8_HALH1</name>
<feature type="chain" id="PRO_5003310462" description="Glycosyl hydrolase-like 10 domain-containing protein" evidence="1">
    <location>
        <begin position="20"/>
        <end position="706"/>
    </location>
</feature>
<dbReference type="AlphaFoldDB" id="F4KZL8"/>
<dbReference type="OrthoDB" id="9780891at2"/>
<evidence type="ECO:0000256" key="1">
    <source>
        <dbReference type="SAM" id="SignalP"/>
    </source>
</evidence>
<keyword evidence="1" id="KW-0732">Signal</keyword>
<dbReference type="Proteomes" id="UP000008461">
    <property type="component" value="Chromosome"/>
</dbReference>
<reference evidence="2 3" key="1">
    <citation type="journal article" date="2011" name="Stand. Genomic Sci.">
        <title>Complete genome sequence of Haliscomenobacter hydrossis type strain (O).</title>
        <authorList>
            <consortium name="US DOE Joint Genome Institute (JGI-PGF)"/>
            <person name="Daligault H."/>
            <person name="Lapidus A."/>
            <person name="Zeytun A."/>
            <person name="Nolan M."/>
            <person name="Lucas S."/>
            <person name="Del Rio T.G."/>
            <person name="Tice H."/>
            <person name="Cheng J.F."/>
            <person name="Tapia R."/>
            <person name="Han C."/>
            <person name="Goodwin L."/>
            <person name="Pitluck S."/>
            <person name="Liolios K."/>
            <person name="Pagani I."/>
            <person name="Ivanova N."/>
            <person name="Huntemann M."/>
            <person name="Mavromatis K."/>
            <person name="Mikhailova N."/>
            <person name="Pati A."/>
            <person name="Chen A."/>
            <person name="Palaniappan K."/>
            <person name="Land M."/>
            <person name="Hauser L."/>
            <person name="Brambilla E.M."/>
            <person name="Rohde M."/>
            <person name="Verbarg S."/>
            <person name="Goker M."/>
            <person name="Bristow J."/>
            <person name="Eisen J.A."/>
            <person name="Markowitz V."/>
            <person name="Hugenholtz P."/>
            <person name="Kyrpides N.C."/>
            <person name="Klenk H.P."/>
            <person name="Woyke T."/>
        </authorList>
    </citation>
    <scope>NUCLEOTIDE SEQUENCE [LARGE SCALE GENOMIC DNA]</scope>
    <source>
        <strain evidence="3">ATCC 27775 / DSM 1100 / LMG 10767 / O</strain>
    </source>
</reference>
<organism evidence="2 3">
    <name type="scientific">Haliscomenobacter hydrossis (strain ATCC 27775 / DSM 1100 / LMG 10767 / O)</name>
    <dbReference type="NCBI Taxonomy" id="760192"/>
    <lineage>
        <taxon>Bacteria</taxon>
        <taxon>Pseudomonadati</taxon>
        <taxon>Bacteroidota</taxon>
        <taxon>Saprospiria</taxon>
        <taxon>Saprospirales</taxon>
        <taxon>Haliscomenobacteraceae</taxon>
        <taxon>Haliscomenobacter</taxon>
    </lineage>
</organism>
<evidence type="ECO:0008006" key="4">
    <source>
        <dbReference type="Google" id="ProtNLM"/>
    </source>
</evidence>
<proteinExistence type="predicted"/>
<dbReference type="EMBL" id="CP002691">
    <property type="protein sequence ID" value="AEE49488.1"/>
    <property type="molecule type" value="Genomic_DNA"/>
</dbReference>
<gene>
    <name evidence="2" type="ordered locus">Halhy_1597</name>
</gene>
<accession>F4KZL8</accession>
<dbReference type="Gene3D" id="3.20.20.80">
    <property type="entry name" value="Glycosidases"/>
    <property type="match status" value="1"/>
</dbReference>
<dbReference type="CDD" id="cd03143">
    <property type="entry name" value="A4_beta-galactosidase_middle_domain"/>
    <property type="match status" value="1"/>
</dbReference>
<protein>
    <recommendedName>
        <fullName evidence="4">Glycosyl hydrolase-like 10 domain-containing protein</fullName>
    </recommendedName>
</protein>
<evidence type="ECO:0000313" key="3">
    <source>
        <dbReference type="Proteomes" id="UP000008461"/>
    </source>
</evidence>
<dbReference type="InterPro" id="IPR028212">
    <property type="entry name" value="GHL6"/>
</dbReference>
<evidence type="ECO:0000313" key="2">
    <source>
        <dbReference type="EMBL" id="AEE49488.1"/>
    </source>
</evidence>
<dbReference type="InterPro" id="IPR017853">
    <property type="entry name" value="GH"/>
</dbReference>
<sequence>MNKLALILFCLLCCSFLQAQKPILPSDQSEWWKRNNLRLIQMNLPDYEAATIDADTIVKDLLTFSANTLIINAGGIMAFYESKLDFHYLNPYMKPGELGRIVTRCHEKGIRVIVRFDFSRADASIFQKHPDWFYLSPAGKRMINTDKYVVSINAPYVQEKAFEIIAEVIDNYNVDGIFLNMPGYQTRNSYENTYEGIDQNPYDKAAFKKWSGGLELPLKEDKNDPVFRKYEDFKKESISLWSKRLHETVKGRKKKVAICTYLEDYVDIIRHESQTHGLPYWPYTGSDNTNHIEQTFPDKIISNASIQQISFRSRYNAAEPEEIAIRLWENLANGSGTDVSLMGDLRGYEDERNFAVMKKIYGFQKKWEPYFGKYESVAKIAVIAPGYWPSGLPMEEYRGIQLMLKEAHIPFDIIQDNHLAKLQEKLKKYQVLILPDIQYLSAKDLQALQKLSNEGVQLMATNRSLFDAPTELKSLFGATIEKDVNDGDGNYLRPDNPQIFTHFVGQSMVHFKYNLGLYHFEKTDQVLLPILAKGRPGPPELIGGHDPINFYAAGIHQTSQSHNILMPLNIGRIYYQTGYEQHKFLFLDLLKHLYPAVDQQLISKAHPRVEMILNEYMPNTTAVNIATPFRSAGHILHLINLTGFSGNTYFEPLPILDTEVKIQLDYRPRKVWSLRTEKTLPFVYQSGYISFNIARLSDYEGIVLER</sequence>
<feature type="signal peptide" evidence="1">
    <location>
        <begin position="1"/>
        <end position="19"/>
    </location>
</feature>
<dbReference type="RefSeq" id="WP_013764042.1">
    <property type="nucleotide sequence ID" value="NC_015510.1"/>
</dbReference>
<dbReference type="HOGENOM" id="CLU_020573_0_0_10"/>
<dbReference type="STRING" id="760192.Halhy_1597"/>